<dbReference type="Gene3D" id="1.10.10.60">
    <property type="entry name" value="Homeodomain-like"/>
    <property type="match status" value="1"/>
</dbReference>
<keyword evidence="4" id="KW-0804">Transcription</keyword>
<dbReference type="PATRIC" id="fig|476652.3.peg.658"/>
<protein>
    <submittedName>
        <fullName evidence="7">Limonene hydroxylase</fullName>
        <ecNumber evidence="7">1.1.1.144</ecNumber>
        <ecNumber evidence="7">1.1.1.243</ecNumber>
        <ecNumber evidence="7">1.14.13.48</ecNumber>
        <ecNumber evidence="7">1.14.13.49</ecNumber>
    </submittedName>
</protein>
<dbReference type="Proteomes" id="UP000036356">
    <property type="component" value="Unassembled WGS sequence"/>
</dbReference>
<dbReference type="GO" id="GO:0018459">
    <property type="term" value="F:carveol dehydrogenase activity"/>
    <property type="evidence" value="ECO:0007669"/>
    <property type="project" value="UniProtKB-EC"/>
</dbReference>
<dbReference type="AlphaFoldDB" id="A0A0J1IRY7"/>
<dbReference type="InterPro" id="IPR025662">
    <property type="entry name" value="Sigma_54_int_dom_ATP-bd_1"/>
</dbReference>
<dbReference type="InterPro" id="IPR002197">
    <property type="entry name" value="HTH_Fis"/>
</dbReference>
<dbReference type="GO" id="GO:0000156">
    <property type="term" value="F:phosphorelay response regulator activity"/>
    <property type="evidence" value="ECO:0007669"/>
    <property type="project" value="InterPro"/>
</dbReference>
<dbReference type="InterPro" id="IPR025944">
    <property type="entry name" value="Sigma_54_int_dom_CS"/>
</dbReference>
<dbReference type="CDD" id="cd00009">
    <property type="entry name" value="AAA"/>
    <property type="match status" value="1"/>
</dbReference>
<evidence type="ECO:0000259" key="6">
    <source>
        <dbReference type="PROSITE" id="PS50045"/>
    </source>
</evidence>
<evidence type="ECO:0000256" key="1">
    <source>
        <dbReference type="ARBA" id="ARBA00022741"/>
    </source>
</evidence>
<dbReference type="Pfam" id="PF25601">
    <property type="entry name" value="AAA_lid_14"/>
    <property type="match status" value="1"/>
</dbReference>
<feature type="compositionally biased region" description="Polar residues" evidence="5">
    <location>
        <begin position="583"/>
        <end position="597"/>
    </location>
</feature>
<dbReference type="PANTHER" id="PTHR32071">
    <property type="entry name" value="TRANSCRIPTIONAL REGULATORY PROTEIN"/>
    <property type="match status" value="1"/>
</dbReference>
<dbReference type="GO" id="GO:0006355">
    <property type="term" value="P:regulation of DNA-templated transcription"/>
    <property type="evidence" value="ECO:0007669"/>
    <property type="project" value="InterPro"/>
</dbReference>
<evidence type="ECO:0000313" key="8">
    <source>
        <dbReference type="Proteomes" id="UP000036356"/>
    </source>
</evidence>
<dbReference type="SUPFAM" id="SSF55785">
    <property type="entry name" value="PYP-like sensor domain (PAS domain)"/>
    <property type="match status" value="1"/>
</dbReference>
<dbReference type="Gene3D" id="1.10.8.60">
    <property type="match status" value="1"/>
</dbReference>
<accession>A0A0J1IRY7</accession>
<dbReference type="InterPro" id="IPR009057">
    <property type="entry name" value="Homeodomain-like_sf"/>
</dbReference>
<keyword evidence="7" id="KW-0560">Oxidoreductase</keyword>
<evidence type="ECO:0000313" key="7">
    <source>
        <dbReference type="EMBL" id="KLU67431.1"/>
    </source>
</evidence>
<dbReference type="InterPro" id="IPR002078">
    <property type="entry name" value="Sigma_54_int"/>
</dbReference>
<dbReference type="SUPFAM" id="SSF52540">
    <property type="entry name" value="P-loop containing nucleoside triphosphate hydrolases"/>
    <property type="match status" value="1"/>
</dbReference>
<dbReference type="RefSeq" id="WP_047808574.1">
    <property type="nucleotide sequence ID" value="NZ_LDZY01000002.1"/>
</dbReference>
<dbReference type="Pfam" id="PF02954">
    <property type="entry name" value="HTH_8"/>
    <property type="match status" value="1"/>
</dbReference>
<keyword evidence="8" id="KW-1185">Reference proteome</keyword>
<dbReference type="EC" id="1.14.13.49" evidence="7"/>
<dbReference type="SUPFAM" id="SSF46689">
    <property type="entry name" value="Homeodomain-like"/>
    <property type="match status" value="1"/>
</dbReference>
<dbReference type="Gene3D" id="3.40.50.2300">
    <property type="match status" value="1"/>
</dbReference>
<feature type="region of interest" description="Disordered" evidence="5">
    <location>
        <begin position="577"/>
        <end position="603"/>
    </location>
</feature>
<dbReference type="STRING" id="476652.DEAC_c06430"/>
<keyword evidence="2" id="KW-0067">ATP-binding</keyword>
<comment type="caution">
    <text evidence="7">The sequence shown here is derived from an EMBL/GenBank/DDBJ whole genome shotgun (WGS) entry which is preliminary data.</text>
</comment>
<dbReference type="InterPro" id="IPR027417">
    <property type="entry name" value="P-loop_NTPase"/>
</dbReference>
<dbReference type="EC" id="1.1.1.243" evidence="7"/>
<dbReference type="PROSITE" id="PS50045">
    <property type="entry name" value="SIGMA54_INTERACT_4"/>
    <property type="match status" value="1"/>
</dbReference>
<dbReference type="InterPro" id="IPR010524">
    <property type="entry name" value="Sig_transdc_resp-reg_PrpR_N"/>
</dbReference>
<dbReference type="InterPro" id="IPR003593">
    <property type="entry name" value="AAA+_ATPase"/>
</dbReference>
<dbReference type="Gene3D" id="3.30.450.20">
    <property type="entry name" value="PAS domain"/>
    <property type="match status" value="1"/>
</dbReference>
<dbReference type="EMBL" id="LDZY01000002">
    <property type="protein sequence ID" value="KLU67431.1"/>
    <property type="molecule type" value="Genomic_DNA"/>
</dbReference>
<gene>
    <name evidence="7" type="ORF">DEAC_c06430</name>
</gene>
<dbReference type="GO" id="GO:0043565">
    <property type="term" value="F:sequence-specific DNA binding"/>
    <property type="evidence" value="ECO:0007669"/>
    <property type="project" value="InterPro"/>
</dbReference>
<name>A0A0J1IRY7_9FIRM</name>
<evidence type="ECO:0000256" key="3">
    <source>
        <dbReference type="ARBA" id="ARBA00023015"/>
    </source>
</evidence>
<dbReference type="InterPro" id="IPR035965">
    <property type="entry name" value="PAS-like_dom_sf"/>
</dbReference>
<dbReference type="Pfam" id="PF00158">
    <property type="entry name" value="Sigma54_activat"/>
    <property type="match status" value="1"/>
</dbReference>
<evidence type="ECO:0000256" key="4">
    <source>
        <dbReference type="ARBA" id="ARBA00023163"/>
    </source>
</evidence>
<keyword evidence="3" id="KW-0805">Transcription regulation</keyword>
<keyword evidence="1" id="KW-0547">Nucleotide-binding</keyword>
<dbReference type="SUPFAM" id="SSF159800">
    <property type="entry name" value="PrpR receptor domain-like"/>
    <property type="match status" value="1"/>
</dbReference>
<dbReference type="Pfam" id="PF06506">
    <property type="entry name" value="PrpR_N"/>
    <property type="match status" value="1"/>
</dbReference>
<reference evidence="7 8" key="1">
    <citation type="submission" date="2015-06" db="EMBL/GenBank/DDBJ databases">
        <title>Draft genome of the moderately acidophilic sulfate reducer Candidatus Desulfosporosinus acididurans strain M1.</title>
        <authorList>
            <person name="Poehlein A."/>
            <person name="Petzsch P."/>
            <person name="Johnson B.D."/>
            <person name="Schloemann M."/>
            <person name="Daniel R."/>
            <person name="Muehling M."/>
        </authorList>
    </citation>
    <scope>NUCLEOTIDE SEQUENCE [LARGE SCALE GENOMIC DNA]</scope>
    <source>
        <strain evidence="7 8">M1</strain>
    </source>
</reference>
<dbReference type="PROSITE" id="PS00675">
    <property type="entry name" value="SIGMA54_INTERACT_1"/>
    <property type="match status" value="1"/>
</dbReference>
<dbReference type="GO" id="GO:0018457">
    <property type="term" value="F:perillyl-alcohol dehydrogenase (NAD+) activity"/>
    <property type="evidence" value="ECO:0007669"/>
    <property type="project" value="UniProtKB-EC"/>
</dbReference>
<dbReference type="InterPro" id="IPR058031">
    <property type="entry name" value="AAA_lid_NorR"/>
</dbReference>
<dbReference type="FunFam" id="3.40.50.300:FF:000006">
    <property type="entry name" value="DNA-binding transcriptional regulator NtrC"/>
    <property type="match status" value="1"/>
</dbReference>
<dbReference type="EC" id="1.1.1.144" evidence="7"/>
<evidence type="ECO:0000256" key="5">
    <source>
        <dbReference type="SAM" id="MobiDB-lite"/>
    </source>
</evidence>
<evidence type="ECO:0000256" key="2">
    <source>
        <dbReference type="ARBA" id="ARBA00022840"/>
    </source>
</evidence>
<proteinExistence type="predicted"/>
<feature type="domain" description="Sigma-54 factor interaction" evidence="6">
    <location>
        <begin position="319"/>
        <end position="549"/>
    </location>
</feature>
<dbReference type="SMART" id="SM00382">
    <property type="entry name" value="AAA"/>
    <property type="match status" value="1"/>
</dbReference>
<dbReference type="EC" id="1.14.13.48" evidence="7"/>
<dbReference type="Gene3D" id="3.40.50.10660">
    <property type="entry name" value="PrpR receptor domain-like"/>
    <property type="match status" value="1"/>
</dbReference>
<dbReference type="GO" id="GO:0005524">
    <property type="term" value="F:ATP binding"/>
    <property type="evidence" value="ECO:0007669"/>
    <property type="project" value="UniProtKB-KW"/>
</dbReference>
<dbReference type="PROSITE" id="PS00688">
    <property type="entry name" value="SIGMA54_INTERACT_3"/>
    <property type="match status" value="1"/>
</dbReference>
<dbReference type="Gene3D" id="3.40.50.300">
    <property type="entry name" value="P-loop containing nucleotide triphosphate hydrolases"/>
    <property type="match status" value="1"/>
</dbReference>
<sequence>MDYSRVLFVAPYEELAEEARKTVEVLKKPCRVIVADMSDGAAAAQKALNDGVEVIISRGGTASLIRQAVTIPVVDVEVTGYDILRAFYPLRDIEGSFGIIGFPSVIKGCRTVAEMFGLNYFIYELEEGNDSLQSLNKEELAQTKVIIGDTLAVRYSEILNRPVHLIKSGPESIAAAILQAEGLIEALERDRAKTALSTVILNAVHEGVVTIDKNETIVNINAEALKMLELTPDILGKPAKTLFRPQLLAGIHFKKFTGHPERVNGRDLVLNLYPILVRDTHLGTVVTLQNAQEIQQAEYNIRRKLYHKGLIAKFSLKDFIGDSNSVHLILNQARKYAFTDSSILIQGESGTGKEILAQGIHQVSLRQNGPFVAVNCAALPENLLESELFGYEEGAFTGARKGGKAGLFELAHRGTLFLDEVGELPLHVQARLLRVLQEKEVMRVGGDRVIPVDVRLISATHRRLNEAVEKNEFRADLFYRLHVLGLTVPPLRERKGDIRLLMTKFLHELAPKLGKPKLNFTEEVYQAFENYQWPGNVRELRNCVEKLIVLSETDLILPESLMAVSFIKNQNESAHLLDRPHQNPESQQKALFSQPPETSDPAENVVSVQGSLNDIEKRVIEKVVQLENHNLTRAARRLGIDRSTLWRKRRQE</sequence>
<organism evidence="7 8">
    <name type="scientific">Desulfosporosinus acididurans</name>
    <dbReference type="NCBI Taxonomy" id="476652"/>
    <lineage>
        <taxon>Bacteria</taxon>
        <taxon>Bacillati</taxon>
        <taxon>Bacillota</taxon>
        <taxon>Clostridia</taxon>
        <taxon>Eubacteriales</taxon>
        <taxon>Desulfitobacteriaceae</taxon>
        <taxon>Desulfosporosinus</taxon>
    </lineage>
</organism>
<dbReference type="PANTHER" id="PTHR32071:SF57">
    <property type="entry name" value="C4-DICARBOXYLATE TRANSPORT TRANSCRIPTIONAL REGULATORY PROTEIN DCTD"/>
    <property type="match status" value="1"/>
</dbReference>